<comment type="subcellular location">
    <subcellularLocation>
        <location evidence="1">Secreted</location>
    </subcellularLocation>
</comment>
<dbReference type="PROSITE" id="PS50276">
    <property type="entry name" value="PANCREATIC_HORMONE_2"/>
    <property type="match status" value="2"/>
</dbReference>
<dbReference type="PANTHER" id="PTHR10533:SF14">
    <property type="entry name" value="PEPTIDE YY-RELATED"/>
    <property type="match status" value="1"/>
</dbReference>
<comment type="similarity">
    <text evidence="2 4">Belongs to the NPY family.</text>
</comment>
<evidence type="ECO:0000256" key="2">
    <source>
        <dbReference type="ARBA" id="ARBA00010022"/>
    </source>
</evidence>
<evidence type="ECO:0000313" key="8">
    <source>
        <dbReference type="EMBL" id="TRZ10631.1"/>
    </source>
</evidence>
<dbReference type="GO" id="GO:0007631">
    <property type="term" value="P:feeding behavior"/>
    <property type="evidence" value="ECO:0007669"/>
    <property type="project" value="TreeGrafter"/>
</dbReference>
<accession>A0A8K1G2T1</accession>
<dbReference type="InterPro" id="IPR001955">
    <property type="entry name" value="Pancreatic_hormone-like"/>
</dbReference>
<name>A0A8K1G2T1_9PASS</name>
<feature type="compositionally biased region" description="Polar residues" evidence="5">
    <location>
        <begin position="220"/>
        <end position="229"/>
    </location>
</feature>
<keyword evidence="9" id="KW-1185">Reference proteome</keyword>
<keyword evidence="6" id="KW-1133">Transmembrane helix</keyword>
<dbReference type="PANTHER" id="PTHR10533">
    <property type="entry name" value="NEUROPEPTIDE Y/PANCREATIC HORMONE/PEPTIDE YY"/>
    <property type="match status" value="1"/>
</dbReference>
<dbReference type="Pfam" id="PF00159">
    <property type="entry name" value="Hormone_3"/>
    <property type="match status" value="2"/>
</dbReference>
<dbReference type="OrthoDB" id="9219140at2759"/>
<keyword evidence="3" id="KW-0964">Secreted</keyword>
<evidence type="ECO:0000256" key="7">
    <source>
        <dbReference type="SAM" id="SignalP"/>
    </source>
</evidence>
<dbReference type="GO" id="GO:0031841">
    <property type="term" value="F:neuropeptide Y receptor binding"/>
    <property type="evidence" value="ECO:0007669"/>
    <property type="project" value="TreeGrafter"/>
</dbReference>
<feature type="chain" id="PRO_5035429338" evidence="7">
    <location>
        <begin position="23"/>
        <end position="229"/>
    </location>
</feature>
<dbReference type="Gene3D" id="6.10.250.900">
    <property type="match status" value="2"/>
</dbReference>
<dbReference type="GO" id="GO:0007218">
    <property type="term" value="P:neuropeptide signaling pathway"/>
    <property type="evidence" value="ECO:0007669"/>
    <property type="project" value="TreeGrafter"/>
</dbReference>
<evidence type="ECO:0000256" key="3">
    <source>
        <dbReference type="ARBA" id="ARBA00022525"/>
    </source>
</evidence>
<organism evidence="8 9">
    <name type="scientific">Zosterops borbonicus</name>
    <dbReference type="NCBI Taxonomy" id="364589"/>
    <lineage>
        <taxon>Eukaryota</taxon>
        <taxon>Metazoa</taxon>
        <taxon>Chordata</taxon>
        <taxon>Craniata</taxon>
        <taxon>Vertebrata</taxon>
        <taxon>Euteleostomi</taxon>
        <taxon>Archelosauria</taxon>
        <taxon>Archosauria</taxon>
        <taxon>Dinosauria</taxon>
        <taxon>Saurischia</taxon>
        <taxon>Theropoda</taxon>
        <taxon>Coelurosauria</taxon>
        <taxon>Aves</taxon>
        <taxon>Neognathae</taxon>
        <taxon>Neoaves</taxon>
        <taxon>Telluraves</taxon>
        <taxon>Australaves</taxon>
        <taxon>Passeriformes</taxon>
        <taxon>Sylvioidea</taxon>
        <taxon>Zosteropidae</taxon>
        <taxon>Zosterops</taxon>
    </lineage>
</organism>
<feature type="compositionally biased region" description="Pro residues" evidence="5">
    <location>
        <begin position="148"/>
        <end position="172"/>
    </location>
</feature>
<sequence>MVTAPSPLVAVSLCVLLALGAAYPPKPESPGDDASPEEMARYFSALRHYINLVTRQRMSPRLLLVTCALVALLPLRPRAGPAQPEYPGDDAPVEELLRFYNDLQQYLNVVTRPRAMIFLIFIIFVAITVLLLIFHIFRKLCQDPVPPPAYRIPQSPPTPGPPYRDPQDPAPSPLTLMPALPSLPSGAIPVGLEPPPYSEVTAKPFLYPSPQGPCPECGHNATSPFTSRT</sequence>
<evidence type="ECO:0000256" key="5">
    <source>
        <dbReference type="SAM" id="MobiDB-lite"/>
    </source>
</evidence>
<dbReference type="SMART" id="SM00309">
    <property type="entry name" value="PAH"/>
    <property type="match status" value="2"/>
</dbReference>
<dbReference type="AlphaFoldDB" id="A0A8K1G2T1"/>
<dbReference type="Proteomes" id="UP000796761">
    <property type="component" value="Unassembled WGS sequence"/>
</dbReference>
<evidence type="ECO:0000256" key="4">
    <source>
        <dbReference type="RuleBase" id="RU000656"/>
    </source>
</evidence>
<protein>
    <submittedName>
        <fullName evidence="8">Uncharacterized protein</fullName>
    </submittedName>
</protein>
<proteinExistence type="inferred from homology"/>
<feature type="region of interest" description="Disordered" evidence="5">
    <location>
        <begin position="148"/>
        <end position="176"/>
    </location>
</feature>
<gene>
    <name evidence="8" type="ORF">HGM15179_016472</name>
</gene>
<comment type="caution">
    <text evidence="8">The sequence shown here is derived from an EMBL/GenBank/DDBJ whole genome shotgun (WGS) entry which is preliminary data.</text>
</comment>
<dbReference type="EMBL" id="SWJQ01000825">
    <property type="protein sequence ID" value="TRZ10631.1"/>
    <property type="molecule type" value="Genomic_DNA"/>
</dbReference>
<keyword evidence="6" id="KW-0472">Membrane</keyword>
<reference evidence="8" key="1">
    <citation type="submission" date="2019-04" db="EMBL/GenBank/DDBJ databases">
        <title>Genome assembly of Zosterops borbonicus 15179.</title>
        <authorList>
            <person name="Leroy T."/>
            <person name="Anselmetti Y."/>
            <person name="Tilak M.-K."/>
            <person name="Nabholz B."/>
        </authorList>
    </citation>
    <scope>NUCLEOTIDE SEQUENCE</scope>
    <source>
        <strain evidence="8">HGM_15179</strain>
        <tissue evidence="8">Muscle</tissue>
    </source>
</reference>
<dbReference type="PRINTS" id="PR00278">
    <property type="entry name" value="PANCHORMONE"/>
</dbReference>
<feature type="signal peptide" evidence="7">
    <location>
        <begin position="1"/>
        <end position="22"/>
    </location>
</feature>
<keyword evidence="7" id="KW-0732">Signal</keyword>
<feature type="region of interest" description="Disordered" evidence="5">
    <location>
        <begin position="210"/>
        <end position="229"/>
    </location>
</feature>
<evidence type="ECO:0000313" key="9">
    <source>
        <dbReference type="Proteomes" id="UP000796761"/>
    </source>
</evidence>
<dbReference type="CDD" id="cd00126">
    <property type="entry name" value="PAH"/>
    <property type="match status" value="2"/>
</dbReference>
<keyword evidence="6" id="KW-0812">Transmembrane</keyword>
<dbReference type="GO" id="GO:0005184">
    <property type="term" value="F:neuropeptide hormone activity"/>
    <property type="evidence" value="ECO:0007669"/>
    <property type="project" value="TreeGrafter"/>
</dbReference>
<evidence type="ECO:0000256" key="6">
    <source>
        <dbReference type="SAM" id="Phobius"/>
    </source>
</evidence>
<feature type="transmembrane region" description="Helical" evidence="6">
    <location>
        <begin position="115"/>
        <end position="137"/>
    </location>
</feature>
<evidence type="ECO:0000256" key="1">
    <source>
        <dbReference type="ARBA" id="ARBA00004613"/>
    </source>
</evidence>
<dbReference type="GO" id="GO:0005615">
    <property type="term" value="C:extracellular space"/>
    <property type="evidence" value="ECO:0007669"/>
    <property type="project" value="TreeGrafter"/>
</dbReference>